<dbReference type="EMBL" id="FNCE01000006">
    <property type="protein sequence ID" value="SDG16931.1"/>
    <property type="molecule type" value="Genomic_DNA"/>
</dbReference>
<dbReference type="CDD" id="cd02909">
    <property type="entry name" value="cupin_pirin_N"/>
    <property type="match status" value="1"/>
</dbReference>
<proteinExistence type="inferred from homology"/>
<keyword evidence="2" id="KW-0408">Iron</keyword>
<dbReference type="PIRSF" id="PIRSF006232">
    <property type="entry name" value="Pirin"/>
    <property type="match status" value="1"/>
</dbReference>
<dbReference type="RefSeq" id="WP_090020087.1">
    <property type="nucleotide sequence ID" value="NZ_FNCE01000006.1"/>
</dbReference>
<dbReference type="PANTHER" id="PTHR13903:SF8">
    <property type="entry name" value="PIRIN"/>
    <property type="match status" value="1"/>
</dbReference>
<dbReference type="PANTHER" id="PTHR13903">
    <property type="entry name" value="PIRIN-RELATED"/>
    <property type="match status" value="1"/>
</dbReference>
<accession>A0A1G7S1R2</accession>
<comment type="similarity">
    <text evidence="1 3">Belongs to the pirin family.</text>
</comment>
<dbReference type="Proteomes" id="UP000199415">
    <property type="component" value="Unassembled WGS sequence"/>
</dbReference>
<feature type="binding site" evidence="2">
    <location>
        <position position="80"/>
    </location>
    <ligand>
        <name>Fe cation</name>
        <dbReference type="ChEBI" id="CHEBI:24875"/>
    </ligand>
</feature>
<name>A0A1G7S1R2_9PROT</name>
<dbReference type="InterPro" id="IPR014710">
    <property type="entry name" value="RmlC-like_jellyroll"/>
</dbReference>
<dbReference type="Gene3D" id="2.60.120.10">
    <property type="entry name" value="Jelly Rolls"/>
    <property type="match status" value="1"/>
</dbReference>
<protein>
    <recommendedName>
        <fullName evidence="8">Pirin</fullName>
    </recommendedName>
</protein>
<evidence type="ECO:0000313" key="6">
    <source>
        <dbReference type="EMBL" id="SDG16931.1"/>
    </source>
</evidence>
<dbReference type="InterPro" id="IPR003829">
    <property type="entry name" value="Pirin_N_dom"/>
</dbReference>
<dbReference type="InterPro" id="IPR011051">
    <property type="entry name" value="RmlC_Cupin_sf"/>
</dbReference>
<reference evidence="6 7" key="1">
    <citation type="submission" date="2016-10" db="EMBL/GenBank/DDBJ databases">
        <authorList>
            <person name="de Groot N.N."/>
        </authorList>
    </citation>
    <scope>NUCLEOTIDE SEQUENCE [LARGE SCALE GENOMIC DNA]</scope>
    <source>
        <strain evidence="6 7">DSM 25584</strain>
    </source>
</reference>
<dbReference type="InterPro" id="IPR008778">
    <property type="entry name" value="Pirin_C_dom"/>
</dbReference>
<keyword evidence="7" id="KW-1185">Reference proteome</keyword>
<dbReference type="InterPro" id="IPR012093">
    <property type="entry name" value="Pirin"/>
</dbReference>
<feature type="binding site" evidence="2">
    <location>
        <position position="78"/>
    </location>
    <ligand>
        <name>Fe cation</name>
        <dbReference type="ChEBI" id="CHEBI:24875"/>
    </ligand>
</feature>
<feature type="binding site" evidence="2">
    <location>
        <position position="124"/>
    </location>
    <ligand>
        <name>Fe cation</name>
        <dbReference type="ChEBI" id="CHEBI:24875"/>
    </ligand>
</feature>
<evidence type="ECO:0000259" key="4">
    <source>
        <dbReference type="Pfam" id="PF02678"/>
    </source>
</evidence>
<comment type="cofactor">
    <cofactor evidence="2">
        <name>Fe cation</name>
        <dbReference type="ChEBI" id="CHEBI:24875"/>
    </cofactor>
    <text evidence="2">Binds 1 Fe cation per subunit.</text>
</comment>
<dbReference type="Pfam" id="PF02678">
    <property type="entry name" value="Pirin"/>
    <property type="match status" value="1"/>
</dbReference>
<dbReference type="SUPFAM" id="SSF51182">
    <property type="entry name" value="RmlC-like cupins"/>
    <property type="match status" value="1"/>
</dbReference>
<sequence>MSNRIDDGEGASALDCPVVDGQRQIQHVRPRVADVGGVRVSRVLPVRHRRIVGPWCFLDHAVPAHPEDAGGALDVGPHPHTGLQTVTWMLEGAVRHRDSLGNDEIIRPGTLNLMTAGRGIAHAEAAVPGEHRLNAVQLWIALPEAARHTQPRFDQYPDLPRWRTGNVEVTLLAGSFAGLEAPTRTFSPLVGVELASPAADRLTLPLRETFEHAVFAVTGDLDIDGQAMEPDTLAYLGRGRDQATLSFAAGSRAILIGGEPNDADFRIWWNFLGSKAEIAEAQRAWEAGDARFGAVPHAGSDRLMPPPLPWRG</sequence>
<dbReference type="OrthoDB" id="9780903at2"/>
<evidence type="ECO:0000256" key="1">
    <source>
        <dbReference type="ARBA" id="ARBA00008416"/>
    </source>
</evidence>
<organism evidence="6 7">
    <name type="scientific">Limimonas halophila</name>
    <dbReference type="NCBI Taxonomy" id="1082479"/>
    <lineage>
        <taxon>Bacteria</taxon>
        <taxon>Pseudomonadati</taxon>
        <taxon>Pseudomonadota</taxon>
        <taxon>Alphaproteobacteria</taxon>
        <taxon>Rhodospirillales</taxon>
        <taxon>Rhodovibrionaceae</taxon>
        <taxon>Limimonas</taxon>
    </lineage>
</organism>
<evidence type="ECO:0000256" key="2">
    <source>
        <dbReference type="PIRSR" id="PIRSR006232-1"/>
    </source>
</evidence>
<evidence type="ECO:0000259" key="5">
    <source>
        <dbReference type="Pfam" id="PF05726"/>
    </source>
</evidence>
<keyword evidence="2" id="KW-0479">Metal-binding</keyword>
<feature type="domain" description="Pirin N-terminal" evidence="4">
    <location>
        <begin position="38"/>
        <end position="140"/>
    </location>
</feature>
<feature type="binding site" evidence="2">
    <location>
        <position position="122"/>
    </location>
    <ligand>
        <name>Fe cation</name>
        <dbReference type="ChEBI" id="CHEBI:24875"/>
    </ligand>
</feature>
<dbReference type="AlphaFoldDB" id="A0A1G7S1R2"/>
<feature type="domain" description="Pirin C-terminal" evidence="5">
    <location>
        <begin position="193"/>
        <end position="288"/>
    </location>
</feature>
<gene>
    <name evidence="6" type="ORF">SAMN05216241_10687</name>
</gene>
<evidence type="ECO:0000256" key="3">
    <source>
        <dbReference type="RuleBase" id="RU003457"/>
    </source>
</evidence>
<evidence type="ECO:0000313" key="7">
    <source>
        <dbReference type="Proteomes" id="UP000199415"/>
    </source>
</evidence>
<dbReference type="GO" id="GO:0046872">
    <property type="term" value="F:metal ion binding"/>
    <property type="evidence" value="ECO:0007669"/>
    <property type="project" value="UniProtKB-KW"/>
</dbReference>
<evidence type="ECO:0008006" key="8">
    <source>
        <dbReference type="Google" id="ProtNLM"/>
    </source>
</evidence>
<dbReference type="Pfam" id="PF05726">
    <property type="entry name" value="Pirin_C"/>
    <property type="match status" value="1"/>
</dbReference>